<dbReference type="GO" id="GO:0022904">
    <property type="term" value="P:respiratory electron transport chain"/>
    <property type="evidence" value="ECO:0007669"/>
    <property type="project" value="InterPro"/>
</dbReference>
<dbReference type="GO" id="GO:0005886">
    <property type="term" value="C:plasma membrane"/>
    <property type="evidence" value="ECO:0007669"/>
    <property type="project" value="UniProtKB-SubCell"/>
</dbReference>
<feature type="transmembrane region" description="Helical" evidence="13">
    <location>
        <begin position="165"/>
        <end position="190"/>
    </location>
</feature>
<evidence type="ECO:0000256" key="7">
    <source>
        <dbReference type="ARBA" id="ARBA00022692"/>
    </source>
</evidence>
<dbReference type="PANTHER" id="PTHR30074:SF5">
    <property type="entry name" value="FORMATE DEHYDROGENASE, NITRATE-INDUCIBLE, CYTOCHROME B556(FDN) SUBUNIT"/>
    <property type="match status" value="1"/>
</dbReference>
<dbReference type="GO" id="GO:0008863">
    <property type="term" value="F:formate dehydrogenase (NAD+) activity"/>
    <property type="evidence" value="ECO:0007669"/>
    <property type="project" value="InterPro"/>
</dbReference>
<reference evidence="15 16" key="1">
    <citation type="submission" date="2019-11" db="EMBL/GenBank/DDBJ databases">
        <authorList>
            <person name="Dong K."/>
        </authorList>
    </citation>
    <scope>NUCLEOTIDE SEQUENCE [LARGE SCALE GENOMIC DNA]</scope>
    <source>
        <strain evidence="15 16">JCM 17370</strain>
    </source>
</reference>
<comment type="subcellular location">
    <subcellularLocation>
        <location evidence="2">Cell membrane</location>
        <topology evidence="2">Multi-pass membrane protein</topology>
    </subcellularLocation>
</comment>
<dbReference type="SUPFAM" id="SSF81342">
    <property type="entry name" value="Transmembrane di-heme cytochromes"/>
    <property type="match status" value="1"/>
</dbReference>
<evidence type="ECO:0000256" key="10">
    <source>
        <dbReference type="ARBA" id="ARBA00022989"/>
    </source>
</evidence>
<dbReference type="Proteomes" id="UP000442533">
    <property type="component" value="Unassembled WGS sequence"/>
</dbReference>
<dbReference type="GO" id="GO:0046872">
    <property type="term" value="F:metal ion binding"/>
    <property type="evidence" value="ECO:0007669"/>
    <property type="project" value="UniProtKB-KW"/>
</dbReference>
<keyword evidence="9" id="KW-0249">Electron transport</keyword>
<dbReference type="FunFam" id="1.20.950.20:FF:000002">
    <property type="entry name" value="Formate dehydrogenase cytochrome b556 subunit"/>
    <property type="match status" value="1"/>
</dbReference>
<dbReference type="InterPro" id="IPR051817">
    <property type="entry name" value="FDH_cytochrome_b556_subunit"/>
</dbReference>
<keyword evidence="12 13" id="KW-0472">Membrane</keyword>
<dbReference type="RefSeq" id="WP_155064967.1">
    <property type="nucleotide sequence ID" value="NZ_WMIF01000017.1"/>
</dbReference>
<dbReference type="AlphaFoldDB" id="A0A844H701"/>
<evidence type="ECO:0000256" key="1">
    <source>
        <dbReference type="ARBA" id="ARBA00001971"/>
    </source>
</evidence>
<dbReference type="GO" id="GO:0015944">
    <property type="term" value="P:formate oxidation"/>
    <property type="evidence" value="ECO:0007669"/>
    <property type="project" value="TreeGrafter"/>
</dbReference>
<feature type="domain" description="Cytochrome b561 bacterial/Ni-hydrogenase" evidence="14">
    <location>
        <begin position="24"/>
        <end position="201"/>
    </location>
</feature>
<dbReference type="Pfam" id="PF01292">
    <property type="entry name" value="Ni_hydr_CYTB"/>
    <property type="match status" value="1"/>
</dbReference>
<dbReference type="OrthoDB" id="9790598at2"/>
<dbReference type="GO" id="GO:0009326">
    <property type="term" value="C:formate dehydrogenase complex"/>
    <property type="evidence" value="ECO:0007669"/>
    <property type="project" value="InterPro"/>
</dbReference>
<proteinExistence type="inferred from homology"/>
<keyword evidence="7 13" id="KW-0812">Transmembrane</keyword>
<keyword evidence="6" id="KW-0349">Heme</keyword>
<evidence type="ECO:0000256" key="5">
    <source>
        <dbReference type="ARBA" id="ARBA00022475"/>
    </source>
</evidence>
<evidence type="ECO:0000256" key="4">
    <source>
        <dbReference type="ARBA" id="ARBA00022448"/>
    </source>
</evidence>
<feature type="transmembrane region" description="Helical" evidence="13">
    <location>
        <begin position="70"/>
        <end position="88"/>
    </location>
</feature>
<name>A0A844H701_9RHOB</name>
<evidence type="ECO:0000256" key="8">
    <source>
        <dbReference type="ARBA" id="ARBA00022723"/>
    </source>
</evidence>
<evidence type="ECO:0000256" key="13">
    <source>
        <dbReference type="SAM" id="Phobius"/>
    </source>
</evidence>
<dbReference type="EMBL" id="WMIF01000017">
    <property type="protein sequence ID" value="MTH35414.1"/>
    <property type="molecule type" value="Genomic_DNA"/>
</dbReference>
<dbReference type="Gene3D" id="1.20.950.20">
    <property type="entry name" value="Transmembrane di-heme cytochromes, Chain C"/>
    <property type="match status" value="1"/>
</dbReference>
<organism evidence="15 16">
    <name type="scientific">Paracoccus limosus</name>
    <dbReference type="NCBI Taxonomy" id="913252"/>
    <lineage>
        <taxon>Bacteria</taxon>
        <taxon>Pseudomonadati</taxon>
        <taxon>Pseudomonadota</taxon>
        <taxon>Alphaproteobacteria</taxon>
        <taxon>Rhodobacterales</taxon>
        <taxon>Paracoccaceae</taxon>
        <taxon>Paracoccus</taxon>
    </lineage>
</organism>
<dbReference type="NCBIfam" id="TIGR01583">
    <property type="entry name" value="formate-DH-gamm"/>
    <property type="match status" value="1"/>
</dbReference>
<dbReference type="InterPro" id="IPR006471">
    <property type="entry name" value="Formate_DH_gsu"/>
</dbReference>
<evidence type="ECO:0000256" key="12">
    <source>
        <dbReference type="ARBA" id="ARBA00023136"/>
    </source>
</evidence>
<keyword evidence="16" id="KW-1185">Reference proteome</keyword>
<evidence type="ECO:0000313" key="16">
    <source>
        <dbReference type="Proteomes" id="UP000442533"/>
    </source>
</evidence>
<dbReference type="GO" id="GO:0009061">
    <property type="term" value="P:anaerobic respiration"/>
    <property type="evidence" value="ECO:0007669"/>
    <property type="project" value="TreeGrafter"/>
</dbReference>
<keyword evidence="8" id="KW-0479">Metal-binding</keyword>
<evidence type="ECO:0000256" key="3">
    <source>
        <dbReference type="ARBA" id="ARBA00010747"/>
    </source>
</evidence>
<dbReference type="InterPro" id="IPR011577">
    <property type="entry name" value="Cyt_b561_bac/Ni-Hgenase"/>
</dbReference>
<sequence>MMDKRFYSQPGDRIETVDPVLVSRYRRFTRANHWVTAASLIVLLLSGMALFSPSLFFLTGLFGGGQTTRWLHPFVGILLFFSFLLMFVQLWRLNLPRPEDVTWVGHIGDVVKGQEEKLPELGKYNAGQKFIFWAMSALIVVLIGSGVMIWEQYFPHLVSIPVRRWAMLIHSLAAVAIILTFILHVYAAIWTRGTIRAMTRGTVTGGWAWRHHRKWLRELAGREGRGPAK</sequence>
<keyword evidence="11" id="KW-0408">Iron</keyword>
<feature type="transmembrane region" description="Helical" evidence="13">
    <location>
        <begin position="34"/>
        <end position="58"/>
    </location>
</feature>
<evidence type="ECO:0000313" key="15">
    <source>
        <dbReference type="EMBL" id="MTH35414.1"/>
    </source>
</evidence>
<comment type="caution">
    <text evidence="15">The sequence shown here is derived from an EMBL/GenBank/DDBJ whole genome shotgun (WGS) entry which is preliminary data.</text>
</comment>
<dbReference type="GO" id="GO:0009055">
    <property type="term" value="F:electron transfer activity"/>
    <property type="evidence" value="ECO:0007669"/>
    <property type="project" value="InterPro"/>
</dbReference>
<accession>A0A844H701</accession>
<dbReference type="PANTHER" id="PTHR30074">
    <property type="entry name" value="FORMATE DEHYDROGENASE, NITRATE-INDUCIBLE, CYTOCHROME B556 FDN SUBUNIT"/>
    <property type="match status" value="1"/>
</dbReference>
<evidence type="ECO:0000256" key="2">
    <source>
        <dbReference type="ARBA" id="ARBA00004651"/>
    </source>
</evidence>
<comment type="cofactor">
    <cofactor evidence="1">
        <name>heme</name>
        <dbReference type="ChEBI" id="CHEBI:30413"/>
    </cofactor>
</comment>
<keyword evidence="5" id="KW-1003">Cell membrane</keyword>
<keyword evidence="4" id="KW-0813">Transport</keyword>
<feature type="transmembrane region" description="Helical" evidence="13">
    <location>
        <begin position="130"/>
        <end position="150"/>
    </location>
</feature>
<evidence type="ECO:0000259" key="14">
    <source>
        <dbReference type="Pfam" id="PF01292"/>
    </source>
</evidence>
<evidence type="ECO:0000256" key="6">
    <source>
        <dbReference type="ARBA" id="ARBA00022617"/>
    </source>
</evidence>
<dbReference type="GO" id="GO:0036397">
    <property type="term" value="F:formate dehydrogenase (quinone) activity"/>
    <property type="evidence" value="ECO:0007669"/>
    <property type="project" value="TreeGrafter"/>
</dbReference>
<evidence type="ECO:0000256" key="9">
    <source>
        <dbReference type="ARBA" id="ARBA00022982"/>
    </source>
</evidence>
<dbReference type="InterPro" id="IPR016174">
    <property type="entry name" value="Di-haem_cyt_TM"/>
</dbReference>
<evidence type="ECO:0000256" key="11">
    <source>
        <dbReference type="ARBA" id="ARBA00023004"/>
    </source>
</evidence>
<gene>
    <name evidence="15" type="ORF">GL279_12465</name>
</gene>
<keyword evidence="10 13" id="KW-1133">Transmembrane helix</keyword>
<protein>
    <submittedName>
        <fullName evidence="15">Formate dehydrogenase subunit gamma</fullName>
    </submittedName>
</protein>
<comment type="similarity">
    <text evidence="3">Belongs to the formate dehydrogenase gamma subunit family.</text>
</comment>